<protein>
    <recommendedName>
        <fullName evidence="3">Lipoprotein</fullName>
    </recommendedName>
</protein>
<dbReference type="Proteomes" id="UP000243342">
    <property type="component" value="Unassembled WGS sequence"/>
</dbReference>
<dbReference type="STRING" id="1428644.BIV57_04740"/>
<dbReference type="PROSITE" id="PS51257">
    <property type="entry name" value="PROKAR_LIPOPROTEIN"/>
    <property type="match status" value="1"/>
</dbReference>
<evidence type="ECO:0000313" key="2">
    <source>
        <dbReference type="Proteomes" id="UP000243342"/>
    </source>
</evidence>
<sequence>MRGRSTRNRRTAGALGVLGVLAALAGCGIRPTAYPVDAGAPAGRADCPSASRPTAEAAAATESASVLYLVCGDRLATVARLTDTPPTAASLLYLLRQEALPYTTAVPQGLSTADAKDGDPAGAIRLSTDPARLSGWARAQLVCTFATNLHRGTGGIPLGGPDGAVHEEDCAQATRLAEHGAGAG</sequence>
<dbReference type="RefSeq" id="WP_071655389.1">
    <property type="nucleotide sequence ID" value="NZ_MLCF01000017.1"/>
</dbReference>
<dbReference type="AlphaFoldDB" id="A0A1J7CAM5"/>
<evidence type="ECO:0008006" key="3">
    <source>
        <dbReference type="Google" id="ProtNLM"/>
    </source>
</evidence>
<dbReference type="EMBL" id="MLCF01000017">
    <property type="protein sequence ID" value="OIV38568.1"/>
    <property type="molecule type" value="Genomic_DNA"/>
</dbReference>
<reference evidence="1 2" key="1">
    <citation type="submission" date="2016-10" db="EMBL/GenBank/DDBJ databases">
        <title>Genome sequence of Streptomyces gilvigriseus MUSC 26.</title>
        <authorList>
            <person name="Lee L.-H."/>
            <person name="Ser H.-L."/>
        </authorList>
    </citation>
    <scope>NUCLEOTIDE SEQUENCE [LARGE SCALE GENOMIC DNA]</scope>
    <source>
        <strain evidence="1 2">MUSC 26</strain>
    </source>
</reference>
<accession>A0A1J7CAM5</accession>
<comment type="caution">
    <text evidence="1">The sequence shown here is derived from an EMBL/GenBank/DDBJ whole genome shotgun (WGS) entry which is preliminary data.</text>
</comment>
<proteinExistence type="predicted"/>
<keyword evidence="2" id="KW-1185">Reference proteome</keyword>
<dbReference type="OrthoDB" id="4331879at2"/>
<gene>
    <name evidence="1" type="ORF">BIV57_04740</name>
</gene>
<organism evidence="1 2">
    <name type="scientific">Mangrovactinospora gilvigrisea</name>
    <dbReference type="NCBI Taxonomy" id="1428644"/>
    <lineage>
        <taxon>Bacteria</taxon>
        <taxon>Bacillati</taxon>
        <taxon>Actinomycetota</taxon>
        <taxon>Actinomycetes</taxon>
        <taxon>Kitasatosporales</taxon>
        <taxon>Streptomycetaceae</taxon>
        <taxon>Mangrovactinospora</taxon>
    </lineage>
</organism>
<evidence type="ECO:0000313" key="1">
    <source>
        <dbReference type="EMBL" id="OIV38568.1"/>
    </source>
</evidence>
<name>A0A1J7CAM5_9ACTN</name>